<accession>A0A1U7Y0Y5</accession>
<evidence type="ECO:0000313" key="2">
    <source>
        <dbReference type="RefSeq" id="XP_009796798.1"/>
    </source>
</evidence>
<name>A0A1U7Y0Y5_NICSY</name>
<gene>
    <name evidence="2" type="primary">LOC104243316</name>
</gene>
<sequence>MLEDSRDEGSPPERWSEFANAVMDHFLLAETKAVRTVKFENLKQGGRSGLSPLVINEAATVVLNSDMNNGKMVAFSQATETRRFHLVLCYPLCCYGIQIESEQLHEPFSVSTPVGESTTVVRVYRNCIVTVRGRDTMDDLIDLGMVDFYVIMGMDWLYSCFAKPDCQPRTKRLGFPNEPIVEWKGDNVVQKGRFISYLKTTKMINKGCIYHVVPVMDTNAEAPILESVPVVNKFPDVFLDELPRIPPDREIDFGIDVMPSTQQPIPGS</sequence>
<dbReference type="RefSeq" id="XP_009796798.1">
    <property type="nucleotide sequence ID" value="XM_009798496.1"/>
</dbReference>
<reference evidence="2" key="2">
    <citation type="submission" date="2025-08" db="UniProtKB">
        <authorList>
            <consortium name="RefSeq"/>
        </authorList>
    </citation>
    <scope>IDENTIFICATION</scope>
    <source>
        <tissue evidence="2">Leaf</tissue>
    </source>
</reference>
<proteinExistence type="predicted"/>
<dbReference type="Proteomes" id="UP000189701">
    <property type="component" value="Unplaced"/>
</dbReference>
<evidence type="ECO:0000313" key="1">
    <source>
        <dbReference type="Proteomes" id="UP000189701"/>
    </source>
</evidence>
<keyword evidence="1" id="KW-1185">Reference proteome</keyword>
<protein>
    <submittedName>
        <fullName evidence="2">Uncharacterized protein LOC104243316</fullName>
    </submittedName>
</protein>
<dbReference type="Pfam" id="PF08284">
    <property type="entry name" value="RVP_2"/>
    <property type="match status" value="1"/>
</dbReference>
<reference evidence="1" key="1">
    <citation type="journal article" date="2013" name="Genome Biol.">
        <title>Reference genomes and transcriptomes of Nicotiana sylvestris and Nicotiana tomentosiformis.</title>
        <authorList>
            <person name="Sierro N."/>
            <person name="Battey J.N."/>
            <person name="Ouadi S."/>
            <person name="Bovet L."/>
            <person name="Goepfert S."/>
            <person name="Bakaher N."/>
            <person name="Peitsch M.C."/>
            <person name="Ivanov N.V."/>
        </authorList>
    </citation>
    <scope>NUCLEOTIDE SEQUENCE [LARGE SCALE GENOMIC DNA]</scope>
</reference>
<organism evidence="1 2">
    <name type="scientific">Nicotiana sylvestris</name>
    <name type="common">Wood tobacco</name>
    <name type="synonym">South American tobacco</name>
    <dbReference type="NCBI Taxonomy" id="4096"/>
    <lineage>
        <taxon>Eukaryota</taxon>
        <taxon>Viridiplantae</taxon>
        <taxon>Streptophyta</taxon>
        <taxon>Embryophyta</taxon>
        <taxon>Tracheophyta</taxon>
        <taxon>Spermatophyta</taxon>
        <taxon>Magnoliopsida</taxon>
        <taxon>eudicotyledons</taxon>
        <taxon>Gunneridae</taxon>
        <taxon>Pentapetalae</taxon>
        <taxon>asterids</taxon>
        <taxon>lamiids</taxon>
        <taxon>Solanales</taxon>
        <taxon>Solanaceae</taxon>
        <taxon>Nicotianoideae</taxon>
        <taxon>Nicotianeae</taxon>
        <taxon>Nicotiana</taxon>
    </lineage>
</organism>
<dbReference type="eggNOG" id="KOG0017">
    <property type="taxonomic scope" value="Eukaryota"/>
</dbReference>
<dbReference type="AlphaFoldDB" id="A0A1U7Y0Y5"/>